<dbReference type="EMBL" id="MLCO01000012">
    <property type="protein sequence ID" value="ONG58800.1"/>
    <property type="molecule type" value="Genomic_DNA"/>
</dbReference>
<evidence type="ECO:0000313" key="3">
    <source>
        <dbReference type="Proteomes" id="UP000188879"/>
    </source>
</evidence>
<gene>
    <name evidence="2" type="ORF">BKE38_01850</name>
</gene>
<keyword evidence="3" id="KW-1185">Reference proteome</keyword>
<comment type="caution">
    <text evidence="2">The sequence shown here is derived from an EMBL/GenBank/DDBJ whole genome shotgun (WGS) entry which is preliminary data.</text>
</comment>
<evidence type="ECO:0008006" key="4">
    <source>
        <dbReference type="Google" id="ProtNLM"/>
    </source>
</evidence>
<proteinExistence type="predicted"/>
<name>A0A1V2H9Q5_9PROT</name>
<feature type="region of interest" description="Disordered" evidence="1">
    <location>
        <begin position="16"/>
        <end position="40"/>
    </location>
</feature>
<feature type="compositionally biased region" description="Basic and acidic residues" evidence="1">
    <location>
        <begin position="17"/>
        <end position="26"/>
    </location>
</feature>
<evidence type="ECO:0000313" key="2">
    <source>
        <dbReference type="EMBL" id="ONG58800.1"/>
    </source>
</evidence>
<protein>
    <recommendedName>
        <fullName evidence="4">Recombinase domain-containing protein</fullName>
    </recommendedName>
</protein>
<feature type="compositionally biased region" description="Low complexity" evidence="1">
    <location>
        <begin position="28"/>
        <end position="40"/>
    </location>
</feature>
<dbReference type="Proteomes" id="UP000188879">
    <property type="component" value="Unassembled WGS sequence"/>
</dbReference>
<accession>A0A1V2H9Q5</accession>
<sequence>MASQVAGRLIAEYEEVESGKRNDRPELAAAARSGRAAPRRAAQTARAASYANTVLPYIEAAQRAGASSIRLVAEALTARGIRPPSGGEVWHATQVRRILQSREASDGTPQAGR</sequence>
<dbReference type="AlphaFoldDB" id="A0A1V2H9Q5"/>
<organism evidence="2 3">
    <name type="scientific">Teichococcus deserti</name>
    <dbReference type="NCBI Taxonomy" id="1817963"/>
    <lineage>
        <taxon>Bacteria</taxon>
        <taxon>Pseudomonadati</taxon>
        <taxon>Pseudomonadota</taxon>
        <taxon>Alphaproteobacteria</taxon>
        <taxon>Acetobacterales</taxon>
        <taxon>Roseomonadaceae</taxon>
        <taxon>Roseomonas</taxon>
    </lineage>
</organism>
<reference evidence="2 3" key="1">
    <citation type="submission" date="2016-10" db="EMBL/GenBank/DDBJ databases">
        <title>Draft Genome sequence of Roseomonas sp. strain M3.</title>
        <authorList>
            <person name="Subhash Y."/>
            <person name="Lee S."/>
        </authorList>
    </citation>
    <scope>NUCLEOTIDE SEQUENCE [LARGE SCALE GENOMIC DNA]</scope>
    <source>
        <strain evidence="2 3">M3</strain>
    </source>
</reference>
<evidence type="ECO:0000256" key="1">
    <source>
        <dbReference type="SAM" id="MobiDB-lite"/>
    </source>
</evidence>